<dbReference type="EMBL" id="HACG01014936">
    <property type="protein sequence ID" value="CEK61801.1"/>
    <property type="molecule type" value="Transcribed_RNA"/>
</dbReference>
<sequence length="86" mass="9368">ITATSASDRIRIESPADGSIWLRLNQIKDTDNGLYKCEAVLGSQTDSRSLTIEVIQELQILSPKDQHGNFGEDGIIKCEATAIPLP</sequence>
<gene>
    <name evidence="1" type="primary">ORF43314</name>
</gene>
<protein>
    <recommendedName>
        <fullName evidence="2">Ig-like domain-containing protein</fullName>
    </recommendedName>
</protein>
<feature type="non-terminal residue" evidence="1">
    <location>
        <position position="1"/>
    </location>
</feature>
<dbReference type="InterPro" id="IPR013783">
    <property type="entry name" value="Ig-like_fold"/>
</dbReference>
<dbReference type="InterPro" id="IPR036179">
    <property type="entry name" value="Ig-like_dom_sf"/>
</dbReference>
<dbReference type="SUPFAM" id="SSF48726">
    <property type="entry name" value="Immunoglobulin"/>
    <property type="match status" value="1"/>
</dbReference>
<evidence type="ECO:0000313" key="1">
    <source>
        <dbReference type="EMBL" id="CEK61801.1"/>
    </source>
</evidence>
<dbReference type="Gene3D" id="2.60.40.10">
    <property type="entry name" value="Immunoglobulins"/>
    <property type="match status" value="1"/>
</dbReference>
<dbReference type="AlphaFoldDB" id="A0A0B6Z1I5"/>
<accession>A0A0B6Z1I5</accession>
<reference evidence="1" key="1">
    <citation type="submission" date="2014-12" db="EMBL/GenBank/DDBJ databases">
        <title>Insight into the proteome of Arion vulgaris.</title>
        <authorList>
            <person name="Aradska J."/>
            <person name="Bulat T."/>
            <person name="Smidak R."/>
            <person name="Sarate P."/>
            <person name="Gangsoo J."/>
            <person name="Sialana F."/>
            <person name="Bilban M."/>
            <person name="Lubec G."/>
        </authorList>
    </citation>
    <scope>NUCLEOTIDE SEQUENCE</scope>
    <source>
        <tissue evidence="1">Skin</tissue>
    </source>
</reference>
<feature type="non-terminal residue" evidence="1">
    <location>
        <position position="86"/>
    </location>
</feature>
<name>A0A0B6Z1I5_9EUPU</name>
<proteinExistence type="predicted"/>
<organism evidence="1">
    <name type="scientific">Arion vulgaris</name>
    <dbReference type="NCBI Taxonomy" id="1028688"/>
    <lineage>
        <taxon>Eukaryota</taxon>
        <taxon>Metazoa</taxon>
        <taxon>Spiralia</taxon>
        <taxon>Lophotrochozoa</taxon>
        <taxon>Mollusca</taxon>
        <taxon>Gastropoda</taxon>
        <taxon>Heterobranchia</taxon>
        <taxon>Euthyneura</taxon>
        <taxon>Panpulmonata</taxon>
        <taxon>Eupulmonata</taxon>
        <taxon>Stylommatophora</taxon>
        <taxon>Helicina</taxon>
        <taxon>Arionoidea</taxon>
        <taxon>Arionidae</taxon>
        <taxon>Arion</taxon>
    </lineage>
</organism>
<evidence type="ECO:0008006" key="2">
    <source>
        <dbReference type="Google" id="ProtNLM"/>
    </source>
</evidence>